<evidence type="ECO:0000313" key="2">
    <source>
        <dbReference type="Proteomes" id="UP000179807"/>
    </source>
</evidence>
<dbReference type="EMBL" id="MLAK01000665">
    <property type="protein sequence ID" value="OHT08505.1"/>
    <property type="molecule type" value="Genomic_DNA"/>
</dbReference>
<sequence length="163" mass="18967">MFFFSFILIRDLYSNQACMKWSSPLKQILKNGHYRQASEAFVTVYCNHSSSSLCNSKAYSEWTDLPINVLYTHGRKEFCKQISYDSPDNVDPAYHRCNWCRSATILFDKWIQRMDQISWTQEVSDYFHVSAKYFGKELCQSVAKLYADGANTHGSMCDDHGFC</sequence>
<dbReference type="VEuPathDB" id="TrichDB:TRFO_22918"/>
<protein>
    <submittedName>
        <fullName evidence="1">Uncharacterized protein</fullName>
    </submittedName>
</protein>
<proteinExistence type="predicted"/>
<gene>
    <name evidence="1" type="ORF">TRFO_22918</name>
</gene>
<dbReference type="Proteomes" id="UP000179807">
    <property type="component" value="Unassembled WGS sequence"/>
</dbReference>
<comment type="caution">
    <text evidence="1">The sequence shown here is derived from an EMBL/GenBank/DDBJ whole genome shotgun (WGS) entry which is preliminary data.</text>
</comment>
<dbReference type="GeneID" id="94837558"/>
<name>A0A1J4KAR9_9EUKA</name>
<evidence type="ECO:0000313" key="1">
    <source>
        <dbReference type="EMBL" id="OHT08505.1"/>
    </source>
</evidence>
<dbReference type="AlphaFoldDB" id="A0A1J4KAR9"/>
<dbReference type="RefSeq" id="XP_068361641.1">
    <property type="nucleotide sequence ID" value="XM_068502854.1"/>
</dbReference>
<reference evidence="1" key="1">
    <citation type="submission" date="2016-10" db="EMBL/GenBank/DDBJ databases">
        <authorList>
            <person name="Benchimol M."/>
            <person name="Almeida L.G."/>
            <person name="Vasconcelos A.T."/>
            <person name="Perreira-Neves A."/>
            <person name="Rosa I.A."/>
            <person name="Tasca T."/>
            <person name="Bogo M.R."/>
            <person name="de Souza W."/>
        </authorList>
    </citation>
    <scope>NUCLEOTIDE SEQUENCE [LARGE SCALE GENOMIC DNA]</scope>
    <source>
        <strain evidence="1">K</strain>
    </source>
</reference>
<keyword evidence="2" id="KW-1185">Reference proteome</keyword>
<accession>A0A1J4KAR9</accession>
<organism evidence="1 2">
    <name type="scientific">Tritrichomonas foetus</name>
    <dbReference type="NCBI Taxonomy" id="1144522"/>
    <lineage>
        <taxon>Eukaryota</taxon>
        <taxon>Metamonada</taxon>
        <taxon>Parabasalia</taxon>
        <taxon>Tritrichomonadida</taxon>
        <taxon>Tritrichomonadidae</taxon>
        <taxon>Tritrichomonas</taxon>
    </lineage>
</organism>